<proteinExistence type="predicted"/>
<evidence type="ECO:0000313" key="3">
    <source>
        <dbReference type="Proteomes" id="UP000291831"/>
    </source>
</evidence>
<organism evidence="2 3">
    <name type="scientific">Candidatus Argoarchaeum ethanivorans</name>
    <dbReference type="NCBI Taxonomy" id="2608793"/>
    <lineage>
        <taxon>Archaea</taxon>
        <taxon>Methanobacteriati</taxon>
        <taxon>Methanobacteriota</taxon>
        <taxon>Stenosarchaea group</taxon>
        <taxon>Methanomicrobia</taxon>
        <taxon>Methanosarcinales</taxon>
        <taxon>Methanosarcinales incertae sedis</taxon>
        <taxon>GOM Arc I cluster</taxon>
        <taxon>Candidatus Argoarchaeum</taxon>
    </lineage>
</organism>
<gene>
    <name evidence="2" type="ORF">AEth_01636</name>
</gene>
<dbReference type="EMBL" id="RPGO01000033">
    <property type="protein sequence ID" value="RZB29032.1"/>
    <property type="molecule type" value="Genomic_DNA"/>
</dbReference>
<evidence type="ECO:0000313" key="2">
    <source>
        <dbReference type="EMBL" id="RZB29032.1"/>
    </source>
</evidence>
<feature type="transmembrane region" description="Helical" evidence="1">
    <location>
        <begin position="6"/>
        <end position="26"/>
    </location>
</feature>
<reference evidence="3" key="1">
    <citation type="submission" date="2019-01" db="EMBL/GenBank/DDBJ databases">
        <title>Anaerobic oxidation of ethane by archaea from a marine hydrocarbon seep.</title>
        <authorList>
            <person name="Musat F."/>
        </authorList>
    </citation>
    <scope>NUCLEOTIDE SEQUENCE [LARGE SCALE GENOMIC DNA]</scope>
</reference>
<accession>A0A8B3S0M7</accession>
<dbReference type="Proteomes" id="UP000291831">
    <property type="component" value="Unassembled WGS sequence"/>
</dbReference>
<dbReference type="AlphaFoldDB" id="A0A8B3S0M7"/>
<keyword evidence="1" id="KW-0812">Transmembrane</keyword>
<evidence type="ECO:0000256" key="1">
    <source>
        <dbReference type="SAM" id="Phobius"/>
    </source>
</evidence>
<comment type="caution">
    <text evidence="2">The sequence shown here is derived from an EMBL/GenBank/DDBJ whole genome shotgun (WGS) entry which is preliminary data.</text>
</comment>
<keyword evidence="1" id="KW-0472">Membrane</keyword>
<protein>
    <recommendedName>
        <fullName evidence="4">PsbP C-terminal domain-containing protein</fullName>
    </recommendedName>
</protein>
<sequence>MPEFLGYLTGILLIAYLFIHFGWKWVKRESPKSNKTFAILIIMFLLFGFMVGMVGSVYQYAFYEYPDEYEPIPFTPVPYQYEKYGFSFTCPPDVMNILEEGYLSEKPDENSGGIEVTNDKGTKSIYITWLTATEPELLYPLKDTLKETMDESMKLEGVSNVKVEEIKTITINEHQGVYAPLSYIYYGLPSYDIYCMWYCDQSQRLYYVGIDTYSSEETNELFNEVVDSFVCH</sequence>
<evidence type="ECO:0008006" key="4">
    <source>
        <dbReference type="Google" id="ProtNLM"/>
    </source>
</evidence>
<name>A0A8B3S0M7_9EURY</name>
<keyword evidence="1" id="KW-1133">Transmembrane helix</keyword>
<feature type="transmembrane region" description="Helical" evidence="1">
    <location>
        <begin position="38"/>
        <end position="61"/>
    </location>
</feature>